<dbReference type="Proteomes" id="UP000002145">
    <property type="component" value="Chromosome"/>
</dbReference>
<dbReference type="HOGENOM" id="CLU_000445_30_8_9"/>
<feature type="DNA-binding region" description="OmpR/PhoB-type" evidence="2">
    <location>
        <begin position="17"/>
        <end position="115"/>
    </location>
</feature>
<dbReference type="SMART" id="SM00862">
    <property type="entry name" value="Trans_reg_C"/>
    <property type="match status" value="1"/>
</dbReference>
<dbReference type="OrthoDB" id="9802426at2"/>
<gene>
    <name evidence="4" type="ordered locus">Cthe_0237</name>
</gene>
<dbReference type="CDD" id="cd00383">
    <property type="entry name" value="trans_reg_C"/>
    <property type="match status" value="1"/>
</dbReference>
<dbReference type="InterPro" id="IPR016032">
    <property type="entry name" value="Sig_transdc_resp-reg_C-effctor"/>
</dbReference>
<dbReference type="InterPro" id="IPR001867">
    <property type="entry name" value="OmpR/PhoB-type_DNA-bd"/>
</dbReference>
<dbReference type="Pfam" id="PF00486">
    <property type="entry name" value="Trans_reg_C"/>
    <property type="match status" value="1"/>
</dbReference>
<dbReference type="PROSITE" id="PS51755">
    <property type="entry name" value="OMPR_PHOB"/>
    <property type="match status" value="1"/>
</dbReference>
<dbReference type="EMBL" id="CP000568">
    <property type="protein sequence ID" value="ABN51476.1"/>
    <property type="molecule type" value="Genomic_DNA"/>
</dbReference>
<dbReference type="GO" id="GO:0000160">
    <property type="term" value="P:phosphorelay signal transduction system"/>
    <property type="evidence" value="ECO:0007669"/>
    <property type="project" value="InterPro"/>
</dbReference>
<evidence type="ECO:0000259" key="3">
    <source>
        <dbReference type="PROSITE" id="PS51755"/>
    </source>
</evidence>
<evidence type="ECO:0000313" key="5">
    <source>
        <dbReference type="Proteomes" id="UP000002145"/>
    </source>
</evidence>
<dbReference type="KEGG" id="cth:Cthe_0237"/>
<evidence type="ECO:0000256" key="2">
    <source>
        <dbReference type="PROSITE-ProRule" id="PRU01091"/>
    </source>
</evidence>
<sequence length="130" mass="15190">MARVRALGRRKGSIIMDNILCFGDIELNISNLILSTETSKINLRRRECELLDFLFLRKGMISPKETIIEKLWSFDSKASANHVEVYISFLRKKLSNINSKVTIDTIRGAGYELKYILYISFNRQYPCRFF</sequence>
<proteinExistence type="predicted"/>
<reference evidence="4 5" key="2">
    <citation type="journal article" date="2013" name="Biotechnol. Biofuels">
        <title>Global transcriptome analysis of Clostridium thermocellum ATCC 27405 during growth on dilute acid pretreated Populus and switchgrass.</title>
        <authorList>
            <person name="Wilson C.M."/>
            <person name="Rodriguez M.Jr."/>
            <person name="Johnson C.M."/>
            <person name="Martin S.L."/>
            <person name="Chu T.M."/>
            <person name="Wolfinger R.D."/>
            <person name="Hauser L.J."/>
            <person name="Land M.L."/>
            <person name="Klingeman D.M."/>
            <person name="Syed M.H."/>
            <person name="Ragauskas A.J."/>
            <person name="Tschaplinski T.J."/>
            <person name="Mielenz J.R."/>
            <person name="Brown S.D."/>
        </authorList>
    </citation>
    <scope>NUCLEOTIDE SEQUENCE [LARGE SCALE GENOMIC DNA]</scope>
    <source>
        <strain evidence="5">ATCC 27405 / DSM 1237 / JCM 9322 / NBRC 103400 / NCIMB 10682 / NRRL B-4536 / VPI 7372</strain>
    </source>
</reference>
<keyword evidence="5" id="KW-1185">Reference proteome</keyword>
<evidence type="ECO:0000256" key="1">
    <source>
        <dbReference type="ARBA" id="ARBA00023125"/>
    </source>
</evidence>
<organism evidence="4 5">
    <name type="scientific">Acetivibrio thermocellus (strain ATCC 27405 / DSM 1237 / JCM 9322 / NBRC 103400 / NCIMB 10682 / NRRL B-4536 / VPI 7372)</name>
    <name type="common">Clostridium thermocellum</name>
    <dbReference type="NCBI Taxonomy" id="203119"/>
    <lineage>
        <taxon>Bacteria</taxon>
        <taxon>Bacillati</taxon>
        <taxon>Bacillota</taxon>
        <taxon>Clostridia</taxon>
        <taxon>Eubacteriales</taxon>
        <taxon>Oscillospiraceae</taxon>
        <taxon>Acetivibrio</taxon>
    </lineage>
</organism>
<dbReference type="GeneID" id="35805579"/>
<dbReference type="GO" id="GO:0006355">
    <property type="term" value="P:regulation of DNA-templated transcription"/>
    <property type="evidence" value="ECO:0007669"/>
    <property type="project" value="InterPro"/>
</dbReference>
<name>A3DBZ7_ACET2</name>
<dbReference type="InterPro" id="IPR036388">
    <property type="entry name" value="WH-like_DNA-bd_sf"/>
</dbReference>
<reference evidence="5" key="1">
    <citation type="submission" date="2007-02" db="EMBL/GenBank/DDBJ databases">
        <title>Complete sequence of Clostridium thermocellum ATCC 27405.</title>
        <authorList>
            <consortium name="US DOE Joint Genome Institute"/>
            <person name="Copeland A."/>
            <person name="Lucas S."/>
            <person name="Lapidus A."/>
            <person name="Barry K."/>
            <person name="Detter J.C."/>
            <person name="Glavina del Rio T."/>
            <person name="Hammon N."/>
            <person name="Israni S."/>
            <person name="Dalin E."/>
            <person name="Tice H."/>
            <person name="Pitluck S."/>
            <person name="Chertkov O."/>
            <person name="Brettin T."/>
            <person name="Bruce D."/>
            <person name="Han C."/>
            <person name="Tapia R."/>
            <person name="Gilna P."/>
            <person name="Schmutz J."/>
            <person name="Larimer F."/>
            <person name="Land M."/>
            <person name="Hauser L."/>
            <person name="Kyrpides N."/>
            <person name="Mikhailova N."/>
            <person name="Wu J.H.D."/>
            <person name="Newcomb M."/>
            <person name="Richardson P."/>
        </authorList>
    </citation>
    <scope>NUCLEOTIDE SEQUENCE [LARGE SCALE GENOMIC DNA]</scope>
    <source>
        <strain evidence="5">ATCC 27405 / DSM 1237 / JCM 9322 / NBRC 103400 / NCIMB 10682 / NRRL B-4536 / VPI 7372</strain>
    </source>
</reference>
<accession>A3DBZ7</accession>
<dbReference type="Gene3D" id="1.10.10.10">
    <property type="entry name" value="Winged helix-like DNA-binding domain superfamily/Winged helix DNA-binding domain"/>
    <property type="match status" value="1"/>
</dbReference>
<dbReference type="SUPFAM" id="SSF46894">
    <property type="entry name" value="C-terminal effector domain of the bipartite response regulators"/>
    <property type="match status" value="1"/>
</dbReference>
<feature type="domain" description="OmpR/PhoB-type" evidence="3">
    <location>
        <begin position="17"/>
        <end position="115"/>
    </location>
</feature>
<dbReference type="AlphaFoldDB" id="A3DBZ7"/>
<evidence type="ECO:0000313" key="4">
    <source>
        <dbReference type="EMBL" id="ABN51476.1"/>
    </source>
</evidence>
<keyword evidence="1 2" id="KW-0238">DNA-binding</keyword>
<dbReference type="eggNOG" id="COG0745">
    <property type="taxonomic scope" value="Bacteria"/>
</dbReference>
<dbReference type="GO" id="GO:0003677">
    <property type="term" value="F:DNA binding"/>
    <property type="evidence" value="ECO:0007669"/>
    <property type="project" value="UniProtKB-UniRule"/>
</dbReference>
<dbReference type="RefSeq" id="WP_003512366.1">
    <property type="nucleotide sequence ID" value="NC_009012.1"/>
</dbReference>
<dbReference type="STRING" id="203119.Cthe_0237"/>
<protein>
    <submittedName>
        <fullName evidence="4">Two component transcriptional regulator, winged helix family</fullName>
    </submittedName>
</protein>